<protein>
    <submittedName>
        <fullName evidence="1">Uncharacterized protein</fullName>
    </submittedName>
</protein>
<organism evidence="1 2">
    <name type="scientific">Cyanomargarita calcarea GSE-NOS-MK-12-04C</name>
    <dbReference type="NCBI Taxonomy" id="2839659"/>
    <lineage>
        <taxon>Bacteria</taxon>
        <taxon>Bacillati</taxon>
        <taxon>Cyanobacteriota</taxon>
        <taxon>Cyanophyceae</taxon>
        <taxon>Nostocales</taxon>
        <taxon>Cyanomargaritaceae</taxon>
        <taxon>Cyanomargarita</taxon>
    </lineage>
</organism>
<proteinExistence type="predicted"/>
<reference evidence="1" key="2">
    <citation type="journal article" date="2022" name="Microbiol. Resour. Announc.">
        <title>Metagenome Sequencing to Explore Phylogenomics of Terrestrial Cyanobacteria.</title>
        <authorList>
            <person name="Ward R.D."/>
            <person name="Stajich J.E."/>
            <person name="Johansen J.R."/>
            <person name="Huntemann M."/>
            <person name="Clum A."/>
            <person name="Foster B."/>
            <person name="Foster B."/>
            <person name="Roux S."/>
            <person name="Palaniappan K."/>
            <person name="Varghese N."/>
            <person name="Mukherjee S."/>
            <person name="Reddy T.B.K."/>
            <person name="Daum C."/>
            <person name="Copeland A."/>
            <person name="Chen I.A."/>
            <person name="Ivanova N.N."/>
            <person name="Kyrpides N.C."/>
            <person name="Shapiro N."/>
            <person name="Eloe-Fadrosh E.A."/>
            <person name="Pietrasiak N."/>
        </authorList>
    </citation>
    <scope>NUCLEOTIDE SEQUENCE</scope>
    <source>
        <strain evidence="1">GSE-NOS-MK-12-04C</strain>
    </source>
</reference>
<reference evidence="1" key="1">
    <citation type="submission" date="2021-05" db="EMBL/GenBank/DDBJ databases">
        <authorList>
            <person name="Pietrasiak N."/>
            <person name="Ward R."/>
            <person name="Stajich J.E."/>
            <person name="Kurbessoian T."/>
        </authorList>
    </citation>
    <scope>NUCLEOTIDE SEQUENCE</scope>
    <source>
        <strain evidence="1">GSE-NOS-MK-12-04C</strain>
    </source>
</reference>
<accession>A0A951QKN3</accession>
<evidence type="ECO:0000313" key="1">
    <source>
        <dbReference type="EMBL" id="MBW4666250.1"/>
    </source>
</evidence>
<sequence length="158" mass="18176">MVNEQLVRQQRLEKFVQHLEEARKLQDDILKYGLAAADLYFGDIDGDWLEKWRENEQGQQKAFDSLTAFLSSGDSVAVKLRKLLKDKSLLEIAAELEKCLNLPEENNERLFEVKNLFTTNAIGKESNRDVSDENNEIDLVDLAQSLLEKLADILEKHD</sequence>
<gene>
    <name evidence="1" type="ORF">KME60_02110</name>
</gene>
<dbReference type="AlphaFoldDB" id="A0A951QKN3"/>
<comment type="caution">
    <text evidence="1">The sequence shown here is derived from an EMBL/GenBank/DDBJ whole genome shotgun (WGS) entry which is preliminary data.</text>
</comment>
<evidence type="ECO:0000313" key="2">
    <source>
        <dbReference type="Proteomes" id="UP000729701"/>
    </source>
</evidence>
<name>A0A951QKN3_9CYAN</name>
<dbReference type="EMBL" id="JAHHGZ010000002">
    <property type="protein sequence ID" value="MBW4666250.1"/>
    <property type="molecule type" value="Genomic_DNA"/>
</dbReference>
<dbReference type="Proteomes" id="UP000729701">
    <property type="component" value="Unassembled WGS sequence"/>
</dbReference>